<feature type="region of interest" description="Disordered" evidence="5">
    <location>
        <begin position="359"/>
        <end position="387"/>
    </location>
</feature>
<dbReference type="PANTHER" id="PTHR13230">
    <property type="entry name" value="GENERAL TRANSCRIPTION FACTOR IIIC, POLYPEPTIDE 5"/>
    <property type="match status" value="1"/>
</dbReference>
<evidence type="ECO:0000313" key="8">
    <source>
        <dbReference type="EMBL" id="KAH8022230.1"/>
    </source>
</evidence>
<evidence type="ECO:0000256" key="4">
    <source>
        <dbReference type="ARBA" id="ARBA00023242"/>
    </source>
</evidence>
<protein>
    <recommendedName>
        <fullName evidence="10">General transcription factor 3C polypeptide 5</fullName>
    </recommendedName>
</protein>
<evidence type="ECO:0000256" key="3">
    <source>
        <dbReference type="ARBA" id="ARBA00023163"/>
    </source>
</evidence>
<evidence type="ECO:0000259" key="6">
    <source>
        <dbReference type="Pfam" id="PF09734"/>
    </source>
</evidence>
<dbReference type="Proteomes" id="UP000821866">
    <property type="component" value="Chromosome 7"/>
</dbReference>
<dbReference type="VEuPathDB" id="VectorBase:LOC119174616"/>
<dbReference type="GO" id="GO:0001002">
    <property type="term" value="F:RNA polymerase III type 1 promoter sequence-specific DNA binding"/>
    <property type="evidence" value="ECO:0007669"/>
    <property type="project" value="TreeGrafter"/>
</dbReference>
<keyword evidence="3" id="KW-0804">Transcription</keyword>
<name>A0A9J6DJZ3_RHIMP</name>
<organism evidence="8 9">
    <name type="scientific">Rhipicephalus microplus</name>
    <name type="common">Cattle tick</name>
    <name type="synonym">Boophilus microplus</name>
    <dbReference type="NCBI Taxonomy" id="6941"/>
    <lineage>
        <taxon>Eukaryota</taxon>
        <taxon>Metazoa</taxon>
        <taxon>Ecdysozoa</taxon>
        <taxon>Arthropoda</taxon>
        <taxon>Chelicerata</taxon>
        <taxon>Arachnida</taxon>
        <taxon>Acari</taxon>
        <taxon>Parasitiformes</taxon>
        <taxon>Ixodida</taxon>
        <taxon>Ixodoidea</taxon>
        <taxon>Ixodidae</taxon>
        <taxon>Rhipicephalinae</taxon>
        <taxon>Rhipicephalus</taxon>
        <taxon>Boophilus</taxon>
    </lineage>
</organism>
<dbReference type="InterPro" id="IPR040454">
    <property type="entry name" value="TF_IIIC_Tfc1/Sfc1"/>
</dbReference>
<gene>
    <name evidence="8" type="ORF">HPB51_023108</name>
</gene>
<dbReference type="GO" id="GO:0001003">
    <property type="term" value="F:RNA polymerase III type 2 promoter sequence-specific DNA binding"/>
    <property type="evidence" value="ECO:0007669"/>
    <property type="project" value="TreeGrafter"/>
</dbReference>
<evidence type="ECO:0000256" key="1">
    <source>
        <dbReference type="ARBA" id="ARBA00004123"/>
    </source>
</evidence>
<evidence type="ECO:0008006" key="10">
    <source>
        <dbReference type="Google" id="ProtNLM"/>
    </source>
</evidence>
<dbReference type="PANTHER" id="PTHR13230:SF5">
    <property type="entry name" value="GENERAL TRANSCRIPTION FACTOR 3C POLYPEPTIDE 5"/>
    <property type="match status" value="1"/>
</dbReference>
<dbReference type="InterPro" id="IPR019136">
    <property type="entry name" value="TF_IIIC_su-5_HTH"/>
</dbReference>
<feature type="domain" description="Transcription factor IIIC subunit Tfc1/Sfc1 triple barrel" evidence="7">
    <location>
        <begin position="12"/>
        <end position="109"/>
    </location>
</feature>
<proteinExistence type="predicted"/>
<reference evidence="8" key="2">
    <citation type="submission" date="2021-09" db="EMBL/GenBank/DDBJ databases">
        <authorList>
            <person name="Jia N."/>
            <person name="Wang J."/>
            <person name="Shi W."/>
            <person name="Du L."/>
            <person name="Sun Y."/>
            <person name="Zhan W."/>
            <person name="Jiang J."/>
            <person name="Wang Q."/>
            <person name="Zhang B."/>
            <person name="Ji P."/>
            <person name="Sakyi L.B."/>
            <person name="Cui X."/>
            <person name="Yuan T."/>
            <person name="Jiang B."/>
            <person name="Yang W."/>
            <person name="Lam T.T.-Y."/>
            <person name="Chang Q."/>
            <person name="Ding S."/>
            <person name="Wang X."/>
            <person name="Zhu J."/>
            <person name="Ruan X."/>
            <person name="Zhao L."/>
            <person name="Wei J."/>
            <person name="Que T."/>
            <person name="Du C."/>
            <person name="Cheng J."/>
            <person name="Dai P."/>
            <person name="Han X."/>
            <person name="Huang E."/>
            <person name="Gao Y."/>
            <person name="Liu J."/>
            <person name="Shao H."/>
            <person name="Ye R."/>
            <person name="Li L."/>
            <person name="Wei W."/>
            <person name="Wang X."/>
            <person name="Wang C."/>
            <person name="Huo Q."/>
            <person name="Li W."/>
            <person name="Guo W."/>
            <person name="Chen H."/>
            <person name="Chen S."/>
            <person name="Zhou L."/>
            <person name="Zhou L."/>
            <person name="Ni X."/>
            <person name="Tian J."/>
            <person name="Zhou Y."/>
            <person name="Sheng Y."/>
            <person name="Liu T."/>
            <person name="Pan Y."/>
            <person name="Xia L."/>
            <person name="Li J."/>
            <person name="Zhao F."/>
            <person name="Cao W."/>
        </authorList>
    </citation>
    <scope>NUCLEOTIDE SEQUENCE</scope>
    <source>
        <strain evidence="8">Rmic-2018</strain>
        <tissue evidence="8">Larvae</tissue>
    </source>
</reference>
<dbReference type="GO" id="GO:0005634">
    <property type="term" value="C:nucleus"/>
    <property type="evidence" value="ECO:0007669"/>
    <property type="project" value="UniProtKB-SubCell"/>
</dbReference>
<dbReference type="FunFam" id="3.30.200.160:FF:000002">
    <property type="entry name" value="Transcription factor IIIC, subunit 5"/>
    <property type="match status" value="1"/>
</dbReference>
<comment type="subcellular location">
    <subcellularLocation>
        <location evidence="1">Nucleus</location>
    </subcellularLocation>
</comment>
<evidence type="ECO:0000256" key="5">
    <source>
        <dbReference type="SAM" id="MobiDB-lite"/>
    </source>
</evidence>
<feature type="domain" description="Transcription factor IIIC subunit 5 HTH" evidence="6">
    <location>
        <begin position="377"/>
        <end position="452"/>
    </location>
</feature>
<dbReference type="Pfam" id="PF17682">
    <property type="entry name" value="Tau95_N"/>
    <property type="match status" value="1"/>
</dbReference>
<evidence type="ECO:0000313" key="9">
    <source>
        <dbReference type="Proteomes" id="UP000821866"/>
    </source>
</evidence>
<feature type="compositionally biased region" description="Basic and acidic residues" evidence="5">
    <location>
        <begin position="584"/>
        <end position="598"/>
    </location>
</feature>
<evidence type="ECO:0000259" key="7">
    <source>
        <dbReference type="Pfam" id="PF17682"/>
    </source>
</evidence>
<keyword evidence="2" id="KW-0238">DNA-binding</keyword>
<feature type="region of interest" description="Disordered" evidence="5">
    <location>
        <begin position="584"/>
        <end position="619"/>
    </location>
</feature>
<dbReference type="InterPro" id="IPR041499">
    <property type="entry name" value="Tfc1/Sfc1_N"/>
</dbReference>
<feature type="compositionally biased region" description="Acidic residues" evidence="5">
    <location>
        <begin position="602"/>
        <end position="619"/>
    </location>
</feature>
<dbReference type="InterPro" id="IPR042536">
    <property type="entry name" value="TFIIIC_tauA_Sfc1"/>
</dbReference>
<sequence>MTALTFKDRKLVLVEYPAIVKNTDRMMKSLGGIEEISKTYADPTRRLEMKFRPEDPYCKSAYGNNTDVSCLVLKVKKNRGNADEPYTVTIEGTISTAYKFRGMVDFQYLPMRRKADGTGYESLLDQLIPPPMSSTDWLMKDAPVFILPQVFSRLDTMSIQALRDEPKRRELASGTPFRPRNAMIGRTRDRRVKFACFLNFDEEDVPTEPNPEAWKQLEWRPPDVNIKQRVQAVRRRTEEAVTLTKPKKSLPKYHVIHSENEKKKVRAISPFLVSKTLTEEIGPGYEITKMESGNLIGDVKRHGTASHVSAPANVTQSVAAIVESARPAGAACTAPLLEKQGRQTTVSAGTLTTANALRSESSVNVPAEQAPSTISKEAMDTSPTSPLFQQRPLWTRSALQVELNVQPVRFKLILPVVAYYVVNGPFRTAWVRLGFDPRKDPSTKIYQILDFRLKTSPCAMMLNEVSTKRGSSAYLVPTKVLGSNARPIHAQTDYLQGHCKDTTAKSSTKFDSQLLVSYLPGKLPPYRQMFYHLKDICMASVQKLVHANDGREAATCHERDGWCEEGTMNKCRQLMMAELKATVDKIRSEQPSTSREESPVALEEDDEFDDFSDDEGDED</sequence>
<dbReference type="Pfam" id="PF09734">
    <property type="entry name" value="Tau95"/>
    <property type="match status" value="2"/>
</dbReference>
<dbReference type="AlphaFoldDB" id="A0A9J6DJZ3"/>
<evidence type="ECO:0000256" key="2">
    <source>
        <dbReference type="ARBA" id="ARBA00023125"/>
    </source>
</evidence>
<keyword evidence="4" id="KW-0539">Nucleus</keyword>
<accession>A0A9J6DJZ3</accession>
<keyword evidence="9" id="KW-1185">Reference proteome</keyword>
<reference evidence="8" key="1">
    <citation type="journal article" date="2020" name="Cell">
        <title>Large-Scale Comparative Analyses of Tick Genomes Elucidate Their Genetic Diversity and Vector Capacities.</title>
        <authorList>
            <consortium name="Tick Genome and Microbiome Consortium (TIGMIC)"/>
            <person name="Jia N."/>
            <person name="Wang J."/>
            <person name="Shi W."/>
            <person name="Du L."/>
            <person name="Sun Y."/>
            <person name="Zhan W."/>
            <person name="Jiang J.F."/>
            <person name="Wang Q."/>
            <person name="Zhang B."/>
            <person name="Ji P."/>
            <person name="Bell-Sakyi L."/>
            <person name="Cui X.M."/>
            <person name="Yuan T.T."/>
            <person name="Jiang B.G."/>
            <person name="Yang W.F."/>
            <person name="Lam T.T."/>
            <person name="Chang Q.C."/>
            <person name="Ding S.J."/>
            <person name="Wang X.J."/>
            <person name="Zhu J.G."/>
            <person name="Ruan X.D."/>
            <person name="Zhao L."/>
            <person name="Wei J.T."/>
            <person name="Ye R.Z."/>
            <person name="Que T.C."/>
            <person name="Du C.H."/>
            <person name="Zhou Y.H."/>
            <person name="Cheng J.X."/>
            <person name="Dai P.F."/>
            <person name="Guo W.B."/>
            <person name="Han X.H."/>
            <person name="Huang E.J."/>
            <person name="Li L.F."/>
            <person name="Wei W."/>
            <person name="Gao Y.C."/>
            <person name="Liu J.Z."/>
            <person name="Shao H.Z."/>
            <person name="Wang X."/>
            <person name="Wang C.C."/>
            <person name="Yang T.C."/>
            <person name="Huo Q.B."/>
            <person name="Li W."/>
            <person name="Chen H.Y."/>
            <person name="Chen S.E."/>
            <person name="Zhou L.G."/>
            <person name="Ni X.B."/>
            <person name="Tian J.H."/>
            <person name="Sheng Y."/>
            <person name="Liu T."/>
            <person name="Pan Y.S."/>
            <person name="Xia L.Y."/>
            <person name="Li J."/>
            <person name="Zhao F."/>
            <person name="Cao W.C."/>
        </authorList>
    </citation>
    <scope>NUCLEOTIDE SEQUENCE</scope>
    <source>
        <strain evidence="8">Rmic-2018</strain>
    </source>
</reference>
<dbReference type="EMBL" id="JABSTU010000009">
    <property type="protein sequence ID" value="KAH8022230.1"/>
    <property type="molecule type" value="Genomic_DNA"/>
</dbReference>
<dbReference type="Gene3D" id="3.30.200.160">
    <property type="entry name" value="TFIIIC, subcomplex tauA, subunit Sfc1, barrel domain"/>
    <property type="match status" value="1"/>
</dbReference>
<dbReference type="GO" id="GO:0000127">
    <property type="term" value="C:transcription factor TFIIIC complex"/>
    <property type="evidence" value="ECO:0007669"/>
    <property type="project" value="InterPro"/>
</dbReference>
<comment type="caution">
    <text evidence="8">The sequence shown here is derived from an EMBL/GenBank/DDBJ whole genome shotgun (WGS) entry which is preliminary data.</text>
</comment>
<feature type="domain" description="Transcription factor IIIC subunit 5 HTH" evidence="6">
    <location>
        <begin position="145"/>
        <end position="232"/>
    </location>
</feature>
<dbReference type="GO" id="GO:0006384">
    <property type="term" value="P:transcription initiation at RNA polymerase III promoter"/>
    <property type="evidence" value="ECO:0007669"/>
    <property type="project" value="InterPro"/>
</dbReference>